<dbReference type="Pfam" id="PF02706">
    <property type="entry name" value="Wzz"/>
    <property type="match status" value="1"/>
</dbReference>
<evidence type="ECO:0000313" key="9">
    <source>
        <dbReference type="EMBL" id="MDN7241537.1"/>
    </source>
</evidence>
<reference evidence="9 10" key="1">
    <citation type="submission" date="2023-06" db="EMBL/GenBank/DDBJ databases">
        <title>Novel species in genus Planococcus.</title>
        <authorList>
            <person name="Ning S."/>
        </authorList>
    </citation>
    <scope>NUCLEOTIDE SEQUENCE [LARGE SCALE GENOMIC DNA]</scope>
    <source>
        <strain evidence="9 10">N028</strain>
    </source>
</reference>
<dbReference type="InterPro" id="IPR050445">
    <property type="entry name" value="Bact_polysacc_biosynth/exp"/>
</dbReference>
<dbReference type="Proteomes" id="UP001172055">
    <property type="component" value="Unassembled WGS sequence"/>
</dbReference>
<dbReference type="PANTHER" id="PTHR32309:SF13">
    <property type="entry name" value="FERRIC ENTEROBACTIN TRANSPORT PROTEIN FEPE"/>
    <property type="match status" value="1"/>
</dbReference>
<feature type="domain" description="Polysaccharide chain length determinant N-terminal" evidence="8">
    <location>
        <begin position="7"/>
        <end position="94"/>
    </location>
</feature>
<comment type="similarity">
    <text evidence="2">Belongs to the CpsC/CapA family.</text>
</comment>
<keyword evidence="10" id="KW-1185">Reference proteome</keyword>
<evidence type="ECO:0000313" key="10">
    <source>
        <dbReference type="Proteomes" id="UP001172055"/>
    </source>
</evidence>
<keyword evidence="5 7" id="KW-1133">Transmembrane helix</keyword>
<dbReference type="PANTHER" id="PTHR32309">
    <property type="entry name" value="TYROSINE-PROTEIN KINASE"/>
    <property type="match status" value="1"/>
</dbReference>
<evidence type="ECO:0000259" key="8">
    <source>
        <dbReference type="Pfam" id="PF02706"/>
    </source>
</evidence>
<evidence type="ECO:0000256" key="1">
    <source>
        <dbReference type="ARBA" id="ARBA00004651"/>
    </source>
</evidence>
<evidence type="ECO:0000256" key="4">
    <source>
        <dbReference type="ARBA" id="ARBA00022692"/>
    </source>
</evidence>
<keyword evidence="6 7" id="KW-0472">Membrane</keyword>
<proteinExistence type="inferred from homology"/>
<evidence type="ECO:0000256" key="3">
    <source>
        <dbReference type="ARBA" id="ARBA00022475"/>
    </source>
</evidence>
<dbReference type="RefSeq" id="WP_301723129.1">
    <property type="nucleotide sequence ID" value="NZ_JAUJWV010000001.1"/>
</dbReference>
<feature type="transmembrane region" description="Helical" evidence="7">
    <location>
        <begin position="177"/>
        <end position="202"/>
    </location>
</feature>
<comment type="subcellular location">
    <subcellularLocation>
        <location evidence="1">Cell membrane</location>
        <topology evidence="1">Multi-pass membrane protein</topology>
    </subcellularLocation>
</comment>
<accession>A0ABT8N1I6</accession>
<evidence type="ECO:0000256" key="2">
    <source>
        <dbReference type="ARBA" id="ARBA00006683"/>
    </source>
</evidence>
<sequence length="224" mass="25069">MSEELFVLNILKSLKKRLSLILSITILSVATVWFLLEFVITPDFEATTQIWVDGLVDETLEGEAAADQADPLIMEAYDSIFKSKDVLQIVKNELKLPYSVRELHDLITVTHASDSQVLNITVRHEDSKEAVEIANKLTVVSQEALMEWLGLDSIKIITKASEEAAAASIDENKIFDLGLAGAFGLIVGILIAIILEMLNTVFKNTKRGRRRRKKEDVKLQTVFK</sequence>
<gene>
    <name evidence="9" type="ORF">QWY14_07015</name>
</gene>
<keyword evidence="4 7" id="KW-0812">Transmembrane</keyword>
<keyword evidence="3" id="KW-1003">Cell membrane</keyword>
<evidence type="ECO:0000256" key="5">
    <source>
        <dbReference type="ARBA" id="ARBA00022989"/>
    </source>
</evidence>
<dbReference type="InterPro" id="IPR003856">
    <property type="entry name" value="LPS_length_determ_N"/>
</dbReference>
<protein>
    <submittedName>
        <fullName evidence="9">Wzz/FepE/Etk N-terminal domain-containing protein</fullName>
    </submittedName>
</protein>
<feature type="transmembrane region" description="Helical" evidence="7">
    <location>
        <begin position="20"/>
        <end position="40"/>
    </location>
</feature>
<name>A0ABT8N1I6_9BACL</name>
<dbReference type="EMBL" id="JAUJWV010000001">
    <property type="protein sequence ID" value="MDN7241537.1"/>
    <property type="molecule type" value="Genomic_DNA"/>
</dbReference>
<comment type="caution">
    <text evidence="9">The sequence shown here is derived from an EMBL/GenBank/DDBJ whole genome shotgun (WGS) entry which is preliminary data.</text>
</comment>
<organism evidence="9 10">
    <name type="scientific">Planococcus shixiaomingii</name>
    <dbReference type="NCBI Taxonomy" id="3058393"/>
    <lineage>
        <taxon>Bacteria</taxon>
        <taxon>Bacillati</taxon>
        <taxon>Bacillota</taxon>
        <taxon>Bacilli</taxon>
        <taxon>Bacillales</taxon>
        <taxon>Caryophanaceae</taxon>
        <taxon>Planococcus</taxon>
    </lineage>
</organism>
<evidence type="ECO:0000256" key="7">
    <source>
        <dbReference type="SAM" id="Phobius"/>
    </source>
</evidence>
<evidence type="ECO:0000256" key="6">
    <source>
        <dbReference type="ARBA" id="ARBA00023136"/>
    </source>
</evidence>